<evidence type="ECO:0000259" key="5">
    <source>
        <dbReference type="Pfam" id="PF01555"/>
    </source>
</evidence>
<keyword evidence="2" id="KW-0808">Transferase</keyword>
<dbReference type="SUPFAM" id="SSF53335">
    <property type="entry name" value="S-adenosyl-L-methionine-dependent methyltransferases"/>
    <property type="match status" value="1"/>
</dbReference>
<keyword evidence="3" id="KW-0680">Restriction system</keyword>
<dbReference type="InterPro" id="IPR029063">
    <property type="entry name" value="SAM-dependent_MTases_sf"/>
</dbReference>
<evidence type="ECO:0000313" key="6">
    <source>
        <dbReference type="EMBL" id="CCC74165.1"/>
    </source>
</evidence>
<proteinExistence type="inferred from homology"/>
<dbReference type="PANTHER" id="PTHR13370">
    <property type="entry name" value="RNA METHYLASE-RELATED"/>
    <property type="match status" value="1"/>
</dbReference>
<dbReference type="PANTHER" id="PTHR13370:SF3">
    <property type="entry name" value="TRNA (GUANINE(10)-N2)-METHYLTRANSFERASE HOMOLOG"/>
    <property type="match status" value="1"/>
</dbReference>
<sequence>MGYMINDNADIITGNCVDYINDVVSKAHNPIIVSDPPFNVGYHYGKYKDRMDDTEYYEMMGDIFSLCPSVIVHYPESLYKISFQMKVTPNRVVSWVYNSNTKRQHRDIAFFNIEPDFEKVRQPYKNPNDKRIKALISKGHKGAALYDWWNINQVKNVSKQKTGHPCQMPLKVMENVIGVLPDDVTIIDPFCGSGTTLVAAKKLNRKYVGIEIDENYVAIANERLSFDVA</sequence>
<evidence type="ECO:0000256" key="4">
    <source>
        <dbReference type="RuleBase" id="RU362026"/>
    </source>
</evidence>
<dbReference type="GO" id="GO:0003677">
    <property type="term" value="F:DNA binding"/>
    <property type="evidence" value="ECO:0007669"/>
    <property type="project" value="InterPro"/>
</dbReference>
<dbReference type="GO" id="GO:0032259">
    <property type="term" value="P:methylation"/>
    <property type="evidence" value="ECO:0007669"/>
    <property type="project" value="UniProtKB-KW"/>
</dbReference>
<feature type="domain" description="DNA methylase N-4/N-6" evidence="5">
    <location>
        <begin position="32"/>
        <end position="222"/>
    </location>
</feature>
<dbReference type="HOGENOM" id="CLU_024927_5_1_9"/>
<dbReference type="GO" id="GO:0005737">
    <property type="term" value="C:cytoplasm"/>
    <property type="evidence" value="ECO:0007669"/>
    <property type="project" value="TreeGrafter"/>
</dbReference>
<reference evidence="6 7" key="1">
    <citation type="journal article" date="2011" name="J. Bacteriol.">
        <title>Genome Sequence of the Ruminal Bacterium Megasphaera elsdenii.</title>
        <authorList>
            <person name="Marx H."/>
            <person name="Graf A.B."/>
            <person name="Tatto N."/>
            <person name="Thallinger G.G."/>
            <person name="Mattanovich D."/>
            <person name="Sauer M."/>
        </authorList>
    </citation>
    <scope>NUCLEOTIDE SEQUENCE [LARGE SCALE GENOMIC DNA]</scope>
    <source>
        <strain evidence="6 7">DSM 20460</strain>
    </source>
</reference>
<dbReference type="eggNOG" id="COG0863">
    <property type="taxonomic scope" value="Bacteria"/>
</dbReference>
<dbReference type="EC" id="2.1.1.-" evidence="4"/>
<accession>G0VSC5</accession>
<dbReference type="CDD" id="cd02440">
    <property type="entry name" value="AdoMet_MTases"/>
    <property type="match status" value="1"/>
</dbReference>
<dbReference type="Gene3D" id="3.40.50.150">
    <property type="entry name" value="Vaccinia Virus protein VP39"/>
    <property type="match status" value="1"/>
</dbReference>
<gene>
    <name evidence="6" type="ORF">MELS_1947</name>
</gene>
<dbReference type="GO" id="GO:0009307">
    <property type="term" value="P:DNA restriction-modification system"/>
    <property type="evidence" value="ECO:0007669"/>
    <property type="project" value="UniProtKB-KW"/>
</dbReference>
<name>G0VSC5_MEGEL</name>
<dbReference type="REBASE" id="38721">
    <property type="entry name" value="M.MelORF1947P"/>
</dbReference>
<organism evidence="6 7">
    <name type="scientific">Megasphaera elsdenii DSM 20460</name>
    <dbReference type="NCBI Taxonomy" id="1064535"/>
    <lineage>
        <taxon>Bacteria</taxon>
        <taxon>Bacillati</taxon>
        <taxon>Bacillota</taxon>
        <taxon>Negativicutes</taxon>
        <taxon>Veillonellales</taxon>
        <taxon>Veillonellaceae</taxon>
        <taxon>Megasphaera</taxon>
    </lineage>
</organism>
<dbReference type="PRINTS" id="PR00508">
    <property type="entry name" value="S21N4MTFRASE"/>
</dbReference>
<dbReference type="GO" id="GO:0008170">
    <property type="term" value="F:N-methyltransferase activity"/>
    <property type="evidence" value="ECO:0007669"/>
    <property type="project" value="InterPro"/>
</dbReference>
<dbReference type="STRING" id="1064535.MELS_1947"/>
<evidence type="ECO:0000313" key="7">
    <source>
        <dbReference type="Proteomes" id="UP000010111"/>
    </source>
</evidence>
<dbReference type="EMBL" id="HE576794">
    <property type="protein sequence ID" value="CCC74165.1"/>
    <property type="molecule type" value="Genomic_DNA"/>
</dbReference>
<dbReference type="AlphaFoldDB" id="G0VSC5"/>
<dbReference type="InterPro" id="IPR002941">
    <property type="entry name" value="DNA_methylase_N4/N6"/>
</dbReference>
<dbReference type="InterPro" id="IPR001091">
    <property type="entry name" value="RM_Methyltransferase"/>
</dbReference>
<dbReference type="GO" id="GO:0009007">
    <property type="term" value="F:site-specific DNA-methyltransferase (adenine-specific) activity"/>
    <property type="evidence" value="ECO:0007669"/>
    <property type="project" value="TreeGrafter"/>
</dbReference>
<comment type="similarity">
    <text evidence="4">Belongs to the N(4)/N(6)-methyltransferase family.</text>
</comment>
<keyword evidence="1 6" id="KW-0489">Methyltransferase</keyword>
<dbReference type="Proteomes" id="UP000010111">
    <property type="component" value="Chromosome"/>
</dbReference>
<evidence type="ECO:0000256" key="1">
    <source>
        <dbReference type="ARBA" id="ARBA00022603"/>
    </source>
</evidence>
<evidence type="ECO:0000256" key="3">
    <source>
        <dbReference type="ARBA" id="ARBA00022747"/>
    </source>
</evidence>
<keyword evidence="7" id="KW-1185">Reference proteome</keyword>
<protein>
    <recommendedName>
        <fullName evidence="4">Methyltransferase</fullName>
        <ecNumber evidence="4">2.1.1.-</ecNumber>
    </recommendedName>
</protein>
<dbReference type="Pfam" id="PF01555">
    <property type="entry name" value="N6_N4_Mtase"/>
    <property type="match status" value="1"/>
</dbReference>
<evidence type="ECO:0000256" key="2">
    <source>
        <dbReference type="ARBA" id="ARBA00022679"/>
    </source>
</evidence>
<dbReference type="KEGG" id="med:MELS_1947"/>